<keyword evidence="4" id="KW-1185">Reference proteome</keyword>
<dbReference type="EMBL" id="JADBGI010000034">
    <property type="protein sequence ID" value="MBE3002119.1"/>
    <property type="molecule type" value="Genomic_DNA"/>
</dbReference>
<evidence type="ECO:0000313" key="3">
    <source>
        <dbReference type="EMBL" id="MBE3002119.1"/>
    </source>
</evidence>
<proteinExistence type="predicted"/>
<dbReference type="Gene3D" id="3.30.1050.20">
    <property type="match status" value="1"/>
</dbReference>
<dbReference type="InterPro" id="IPR036527">
    <property type="entry name" value="SCP2_sterol-bd_dom_sf"/>
</dbReference>
<organism evidence="3 4">
    <name type="scientific">Nocardiopsis coralli</name>
    <dbReference type="NCBI Taxonomy" id="2772213"/>
    <lineage>
        <taxon>Bacteria</taxon>
        <taxon>Bacillati</taxon>
        <taxon>Actinomycetota</taxon>
        <taxon>Actinomycetes</taxon>
        <taxon>Streptosporangiales</taxon>
        <taxon>Nocardiopsidaceae</taxon>
        <taxon>Nocardiopsis</taxon>
    </lineage>
</organism>
<accession>A0ABR9PE77</accession>
<name>A0ABR9PE77_9ACTN</name>
<dbReference type="InterPro" id="IPR024344">
    <property type="entry name" value="MDMPI_metal-binding"/>
</dbReference>
<evidence type="ECO:0000259" key="2">
    <source>
        <dbReference type="Pfam" id="PF11716"/>
    </source>
</evidence>
<dbReference type="Pfam" id="PF11716">
    <property type="entry name" value="MDMPI_N"/>
    <property type="match status" value="1"/>
</dbReference>
<feature type="domain" description="MDMPI C-terminal" evidence="1">
    <location>
        <begin position="164"/>
        <end position="234"/>
    </location>
</feature>
<dbReference type="SUPFAM" id="SSF109854">
    <property type="entry name" value="DinB/YfiT-like putative metalloenzymes"/>
    <property type="match status" value="1"/>
</dbReference>
<keyword evidence="3" id="KW-0413">Isomerase</keyword>
<dbReference type="SUPFAM" id="SSF55718">
    <property type="entry name" value="SCP-like"/>
    <property type="match status" value="1"/>
</dbReference>
<evidence type="ECO:0000259" key="1">
    <source>
        <dbReference type="Pfam" id="PF07398"/>
    </source>
</evidence>
<comment type="caution">
    <text evidence="3">The sequence shown here is derived from an EMBL/GenBank/DDBJ whole genome shotgun (WGS) entry which is preliminary data.</text>
</comment>
<feature type="domain" description="Mycothiol-dependent maleylpyruvate isomerase metal-binding" evidence="2">
    <location>
        <begin position="20"/>
        <end position="156"/>
    </location>
</feature>
<gene>
    <name evidence="3" type="ORF">IDM40_25960</name>
</gene>
<dbReference type="GO" id="GO:0016853">
    <property type="term" value="F:isomerase activity"/>
    <property type="evidence" value="ECO:0007669"/>
    <property type="project" value="UniProtKB-KW"/>
</dbReference>
<dbReference type="InterPro" id="IPR010872">
    <property type="entry name" value="MDMPI_C-term_domain"/>
</dbReference>
<dbReference type="InterPro" id="IPR017517">
    <property type="entry name" value="Maleyloyr_isom"/>
</dbReference>
<dbReference type="NCBIfam" id="TIGR03083">
    <property type="entry name" value="maleylpyruvate isomerase family mycothiol-dependent enzyme"/>
    <property type="match status" value="1"/>
</dbReference>
<sequence>MVDKSDRTRDPVLLDQLLTVRRGTAFWHRAVEALDDASLDGPTLLEGWTRRHLIAHVGYNARAIARLVLWANTDEEHPMYSSPEDRNREIEEGATMPARALRHLTDHAAVSLDVEWRDTPEDLWSYQVRTAQGRTVPLSETVWMRTREVWLHAVDLDNGALVSDIPEHVLERLLGDIVGMWAKRGTDPGLAIHVEGREDLGVLGSGADDPEATVRGDLPAVVSWVSGRGGARLTEGAEHTPPRWI</sequence>
<dbReference type="InterPro" id="IPR034660">
    <property type="entry name" value="DinB/YfiT-like"/>
</dbReference>
<dbReference type="RefSeq" id="WP_193124709.1">
    <property type="nucleotide sequence ID" value="NZ_JADBGI010000034.1"/>
</dbReference>
<dbReference type="Gene3D" id="1.20.120.450">
    <property type="entry name" value="dinb family like domain"/>
    <property type="match status" value="1"/>
</dbReference>
<reference evidence="3 4" key="1">
    <citation type="submission" date="2020-09" db="EMBL/GenBank/DDBJ databases">
        <title>Diversity and distribution of actinomycetes associated with coral in the coast of Hainan.</title>
        <authorList>
            <person name="Li F."/>
        </authorList>
    </citation>
    <scope>NUCLEOTIDE SEQUENCE [LARGE SCALE GENOMIC DNA]</scope>
    <source>
        <strain evidence="3 4">HNM0947</strain>
    </source>
</reference>
<evidence type="ECO:0000313" key="4">
    <source>
        <dbReference type="Proteomes" id="UP000806528"/>
    </source>
</evidence>
<dbReference type="Pfam" id="PF07398">
    <property type="entry name" value="MDMPI_C"/>
    <property type="match status" value="1"/>
</dbReference>
<dbReference type="Proteomes" id="UP000806528">
    <property type="component" value="Unassembled WGS sequence"/>
</dbReference>
<protein>
    <submittedName>
        <fullName evidence="3">Maleylpyruvate isomerase family mycothiol-dependent enzyme</fullName>
    </submittedName>
</protein>